<organism evidence="2 3">
    <name type="scientific">Kitasatospora cheerisanensis KCTC 2395</name>
    <dbReference type="NCBI Taxonomy" id="1348663"/>
    <lineage>
        <taxon>Bacteria</taxon>
        <taxon>Bacillati</taxon>
        <taxon>Actinomycetota</taxon>
        <taxon>Actinomycetes</taxon>
        <taxon>Kitasatosporales</taxon>
        <taxon>Streptomycetaceae</taxon>
        <taxon>Kitasatospora</taxon>
    </lineage>
</organism>
<keyword evidence="1" id="KW-0812">Transmembrane</keyword>
<keyword evidence="1" id="KW-0472">Membrane</keyword>
<keyword evidence="3" id="KW-1185">Reference proteome</keyword>
<evidence type="ECO:0000256" key="1">
    <source>
        <dbReference type="SAM" id="Phobius"/>
    </source>
</evidence>
<evidence type="ECO:0000313" key="2">
    <source>
        <dbReference type="EMBL" id="KDN80943.1"/>
    </source>
</evidence>
<protein>
    <submittedName>
        <fullName evidence="2">Uncharacterized protein</fullName>
    </submittedName>
</protein>
<name>A0A066YHH0_9ACTN</name>
<comment type="caution">
    <text evidence="2">The sequence shown here is derived from an EMBL/GenBank/DDBJ whole genome shotgun (WGS) entry which is preliminary data.</text>
</comment>
<dbReference type="Proteomes" id="UP000027178">
    <property type="component" value="Unassembled WGS sequence"/>
</dbReference>
<gene>
    <name evidence="2" type="ORF">KCH_72960</name>
</gene>
<proteinExistence type="predicted"/>
<sequence>MTITHRARWLDVDAAGAAKEIADLVVQIADNYVAGRVGALPPTRAVAAAAVVTIFAGAGTWVASRFGIPPSFAALPALALATVLFPALVSVVTPQAK</sequence>
<reference evidence="2 3" key="1">
    <citation type="submission" date="2014-05" db="EMBL/GenBank/DDBJ databases">
        <title>Draft Genome Sequence of Kitasatospora cheerisanensis KCTC 2395.</title>
        <authorList>
            <person name="Nam D.H."/>
        </authorList>
    </citation>
    <scope>NUCLEOTIDE SEQUENCE [LARGE SCALE GENOMIC DNA]</scope>
    <source>
        <strain evidence="2 3">KCTC 2395</strain>
    </source>
</reference>
<dbReference type="PATRIC" id="fig|1348663.4.peg.7053"/>
<dbReference type="EMBL" id="JNBY01000158">
    <property type="protein sequence ID" value="KDN80943.1"/>
    <property type="molecule type" value="Genomic_DNA"/>
</dbReference>
<dbReference type="HOGENOM" id="CLU_2343012_0_0_11"/>
<feature type="transmembrane region" description="Helical" evidence="1">
    <location>
        <begin position="45"/>
        <end position="66"/>
    </location>
</feature>
<dbReference type="RefSeq" id="WP_035869744.1">
    <property type="nucleotide sequence ID" value="NZ_KK853997.1"/>
</dbReference>
<feature type="transmembrane region" description="Helical" evidence="1">
    <location>
        <begin position="72"/>
        <end position="92"/>
    </location>
</feature>
<dbReference type="AlphaFoldDB" id="A0A066YHH0"/>
<keyword evidence="1" id="KW-1133">Transmembrane helix</keyword>
<evidence type="ECO:0000313" key="3">
    <source>
        <dbReference type="Proteomes" id="UP000027178"/>
    </source>
</evidence>
<accession>A0A066YHH0</accession>